<comment type="caution">
    <text evidence="18">The sequence shown here is derived from an EMBL/GenBank/DDBJ whole genome shotgun (WGS) entry which is preliminary data.</text>
</comment>
<dbReference type="PANTHER" id="PTHR11207">
    <property type="entry name" value="RIBONUCLEASE III"/>
    <property type="match status" value="1"/>
</dbReference>
<dbReference type="EMBL" id="QKOE01000009">
    <property type="protein sequence ID" value="PZA16066.1"/>
    <property type="molecule type" value="Genomic_DNA"/>
</dbReference>
<dbReference type="Gene3D" id="3.30.160.20">
    <property type="match status" value="1"/>
</dbReference>
<evidence type="ECO:0000256" key="6">
    <source>
        <dbReference type="ARBA" id="ARBA00022552"/>
    </source>
</evidence>
<dbReference type="InterPro" id="IPR011907">
    <property type="entry name" value="RNase_III"/>
</dbReference>
<dbReference type="NCBIfam" id="TIGR02191">
    <property type="entry name" value="RNaseIII"/>
    <property type="match status" value="1"/>
</dbReference>
<evidence type="ECO:0000313" key="18">
    <source>
        <dbReference type="EMBL" id="PZA16066.1"/>
    </source>
</evidence>
<keyword evidence="11 15" id="KW-0255">Endonuclease</keyword>
<dbReference type="SMART" id="SM00358">
    <property type="entry name" value="DSRM"/>
    <property type="match status" value="1"/>
</dbReference>
<dbReference type="RefSeq" id="WP_110525465.1">
    <property type="nucleotide sequence ID" value="NZ_QKOE01000009.1"/>
</dbReference>
<dbReference type="Pfam" id="PF00035">
    <property type="entry name" value="dsrm"/>
    <property type="match status" value="1"/>
</dbReference>
<dbReference type="GO" id="GO:0010468">
    <property type="term" value="P:regulation of gene expression"/>
    <property type="evidence" value="ECO:0007669"/>
    <property type="project" value="TreeGrafter"/>
</dbReference>
<dbReference type="InterPro" id="IPR000999">
    <property type="entry name" value="RNase_III_dom"/>
</dbReference>
<dbReference type="PROSITE" id="PS50142">
    <property type="entry name" value="RNASE_3_2"/>
    <property type="match status" value="1"/>
</dbReference>
<feature type="binding site" evidence="15">
    <location>
        <position position="113"/>
    </location>
    <ligand>
        <name>Mg(2+)</name>
        <dbReference type="ChEBI" id="CHEBI:18420"/>
    </ligand>
</feature>
<dbReference type="OrthoDB" id="9805026at2"/>
<feature type="domain" description="RNase III" evidence="17">
    <location>
        <begin position="5"/>
        <end position="127"/>
    </location>
</feature>
<dbReference type="AlphaFoldDB" id="A0A323UXU7"/>
<dbReference type="InterPro" id="IPR036389">
    <property type="entry name" value="RNase_III_sf"/>
</dbReference>
<evidence type="ECO:0000256" key="9">
    <source>
        <dbReference type="ARBA" id="ARBA00022722"/>
    </source>
</evidence>
<keyword evidence="7 15" id="KW-0507">mRNA processing</keyword>
<dbReference type="FunFam" id="1.10.1520.10:FF:000001">
    <property type="entry name" value="Ribonuclease 3"/>
    <property type="match status" value="1"/>
</dbReference>
<evidence type="ECO:0000256" key="10">
    <source>
        <dbReference type="ARBA" id="ARBA00022723"/>
    </source>
</evidence>
<feature type="binding site" evidence="15">
    <location>
        <position position="116"/>
    </location>
    <ligand>
        <name>Mg(2+)</name>
        <dbReference type="ChEBI" id="CHEBI:18420"/>
    </ligand>
</feature>
<evidence type="ECO:0000256" key="1">
    <source>
        <dbReference type="ARBA" id="ARBA00000109"/>
    </source>
</evidence>
<dbReference type="SUPFAM" id="SSF69065">
    <property type="entry name" value="RNase III domain-like"/>
    <property type="match status" value="1"/>
</dbReference>
<dbReference type="GO" id="GO:0042802">
    <property type="term" value="F:identical protein binding"/>
    <property type="evidence" value="ECO:0007669"/>
    <property type="project" value="UniProtKB-ARBA"/>
</dbReference>
<evidence type="ECO:0000256" key="11">
    <source>
        <dbReference type="ARBA" id="ARBA00022759"/>
    </source>
</evidence>
<evidence type="ECO:0000256" key="14">
    <source>
        <dbReference type="ARBA" id="ARBA00022884"/>
    </source>
</evidence>
<dbReference type="CDD" id="cd10845">
    <property type="entry name" value="DSRM_RNAse_III_family"/>
    <property type="match status" value="1"/>
</dbReference>
<dbReference type="PROSITE" id="PS50137">
    <property type="entry name" value="DS_RBD"/>
    <property type="match status" value="1"/>
</dbReference>
<gene>
    <name evidence="15" type="primary">rnc</name>
    <name evidence="18" type="ORF">DNK49_13700</name>
</gene>
<dbReference type="GO" id="GO:0046872">
    <property type="term" value="F:metal ion binding"/>
    <property type="evidence" value="ECO:0007669"/>
    <property type="project" value="UniProtKB-KW"/>
</dbReference>
<feature type="domain" description="DRBM" evidence="16">
    <location>
        <begin position="154"/>
        <end position="224"/>
    </location>
</feature>
<keyword evidence="19" id="KW-1185">Reference proteome</keyword>
<dbReference type="Gene3D" id="1.10.1520.10">
    <property type="entry name" value="Ribonuclease III domain"/>
    <property type="match status" value="1"/>
</dbReference>
<dbReference type="CDD" id="cd00593">
    <property type="entry name" value="RIBOc"/>
    <property type="match status" value="1"/>
</dbReference>
<keyword evidence="5 15" id="KW-0963">Cytoplasm</keyword>
<comment type="subunit">
    <text evidence="4 15">Homodimer.</text>
</comment>
<evidence type="ECO:0000256" key="13">
    <source>
        <dbReference type="ARBA" id="ARBA00022842"/>
    </source>
</evidence>
<keyword evidence="14 15" id="KW-0694">RNA-binding</keyword>
<dbReference type="PANTHER" id="PTHR11207:SF0">
    <property type="entry name" value="RIBONUCLEASE 3"/>
    <property type="match status" value="1"/>
</dbReference>
<dbReference type="Proteomes" id="UP000248259">
    <property type="component" value="Unassembled WGS sequence"/>
</dbReference>
<evidence type="ECO:0000256" key="5">
    <source>
        <dbReference type="ARBA" id="ARBA00022490"/>
    </source>
</evidence>
<evidence type="ECO:0000256" key="8">
    <source>
        <dbReference type="ARBA" id="ARBA00022694"/>
    </source>
</evidence>
<feature type="active site" evidence="15">
    <location>
        <position position="44"/>
    </location>
</feature>
<organism evidence="18 19">
    <name type="scientific">Parazoarcus communis SWub3 = DSM 12120</name>
    <dbReference type="NCBI Taxonomy" id="1121029"/>
    <lineage>
        <taxon>Bacteria</taxon>
        <taxon>Pseudomonadati</taxon>
        <taxon>Pseudomonadota</taxon>
        <taxon>Betaproteobacteria</taxon>
        <taxon>Rhodocyclales</taxon>
        <taxon>Zoogloeaceae</taxon>
        <taxon>Parazoarcus</taxon>
    </lineage>
</organism>
<dbReference type="GO" id="GO:0019843">
    <property type="term" value="F:rRNA binding"/>
    <property type="evidence" value="ECO:0007669"/>
    <property type="project" value="UniProtKB-KW"/>
</dbReference>
<dbReference type="SMART" id="SM00535">
    <property type="entry name" value="RIBOc"/>
    <property type="match status" value="1"/>
</dbReference>
<evidence type="ECO:0000259" key="16">
    <source>
        <dbReference type="PROSITE" id="PS50137"/>
    </source>
</evidence>
<dbReference type="GO" id="GO:0003725">
    <property type="term" value="F:double-stranded RNA binding"/>
    <property type="evidence" value="ECO:0007669"/>
    <property type="project" value="TreeGrafter"/>
</dbReference>
<keyword evidence="10 15" id="KW-0479">Metal-binding</keyword>
<dbReference type="Pfam" id="PF14622">
    <property type="entry name" value="Ribonucleas_3_3"/>
    <property type="match status" value="1"/>
</dbReference>
<comment type="function">
    <text evidence="15">Digests double-stranded RNA. Involved in the processing of primary rRNA transcript to yield the immediate precursors to the large and small rRNAs (23S and 16S). Processes some mRNAs, and tRNAs when they are encoded in the rRNA operon. Processes pre-crRNA and tracrRNA of type II CRISPR loci if present in the organism.</text>
</comment>
<accession>A0A323UXU7</accession>
<dbReference type="GO" id="GO:0004525">
    <property type="term" value="F:ribonuclease III activity"/>
    <property type="evidence" value="ECO:0007669"/>
    <property type="project" value="UniProtKB-UniRule"/>
</dbReference>
<evidence type="ECO:0000313" key="19">
    <source>
        <dbReference type="Proteomes" id="UP000248259"/>
    </source>
</evidence>
<keyword evidence="12 15" id="KW-0378">Hydrolase</keyword>
<keyword evidence="13 15" id="KW-0460">Magnesium</keyword>
<evidence type="ECO:0000256" key="12">
    <source>
        <dbReference type="ARBA" id="ARBA00022801"/>
    </source>
</evidence>
<dbReference type="GO" id="GO:0008033">
    <property type="term" value="P:tRNA processing"/>
    <property type="evidence" value="ECO:0007669"/>
    <property type="project" value="UniProtKB-KW"/>
</dbReference>
<evidence type="ECO:0000256" key="3">
    <source>
        <dbReference type="ARBA" id="ARBA00010183"/>
    </source>
</evidence>
<keyword evidence="8 15" id="KW-0819">tRNA processing</keyword>
<evidence type="ECO:0000256" key="4">
    <source>
        <dbReference type="ARBA" id="ARBA00011738"/>
    </source>
</evidence>
<protein>
    <recommendedName>
        <fullName evidence="15">Ribonuclease 3</fullName>
        <ecNumber evidence="15">3.1.26.3</ecNumber>
    </recommendedName>
    <alternativeName>
        <fullName evidence="15">Ribonuclease III</fullName>
        <shortName evidence="15">RNase III</shortName>
    </alternativeName>
</protein>
<dbReference type="FunFam" id="3.30.160.20:FF:000003">
    <property type="entry name" value="Ribonuclease 3"/>
    <property type="match status" value="1"/>
</dbReference>
<dbReference type="GO" id="GO:0006397">
    <property type="term" value="P:mRNA processing"/>
    <property type="evidence" value="ECO:0007669"/>
    <property type="project" value="UniProtKB-UniRule"/>
</dbReference>
<comment type="catalytic activity">
    <reaction evidence="1 15">
        <text>Endonucleolytic cleavage to 5'-phosphomonoester.</text>
        <dbReference type="EC" id="3.1.26.3"/>
    </reaction>
</comment>
<dbReference type="GO" id="GO:0005737">
    <property type="term" value="C:cytoplasm"/>
    <property type="evidence" value="ECO:0007669"/>
    <property type="project" value="UniProtKB-SubCell"/>
</dbReference>
<dbReference type="GO" id="GO:0006364">
    <property type="term" value="P:rRNA processing"/>
    <property type="evidence" value="ECO:0007669"/>
    <property type="project" value="UniProtKB-UniRule"/>
</dbReference>
<dbReference type="SUPFAM" id="SSF54768">
    <property type="entry name" value="dsRNA-binding domain-like"/>
    <property type="match status" value="1"/>
</dbReference>
<comment type="subcellular location">
    <subcellularLocation>
        <location evidence="2 15">Cytoplasm</location>
    </subcellularLocation>
</comment>
<evidence type="ECO:0000259" key="17">
    <source>
        <dbReference type="PROSITE" id="PS50142"/>
    </source>
</evidence>
<name>A0A323UXU7_9RHOO</name>
<dbReference type="EC" id="3.1.26.3" evidence="15"/>
<dbReference type="PROSITE" id="PS00517">
    <property type="entry name" value="RNASE_3_1"/>
    <property type="match status" value="1"/>
</dbReference>
<feature type="binding site" evidence="15">
    <location>
        <position position="40"/>
    </location>
    <ligand>
        <name>Mg(2+)</name>
        <dbReference type="ChEBI" id="CHEBI:18420"/>
    </ligand>
</feature>
<sequence>MSEFLNRLQSRLGHVFASQDLLVQALTHRSFGQPNNERLEFLGDSVLNCVVSIALFDRFGALKEGELSRVRASLVRQETLHRIALELELGSCLKLGEGELRSGGAQRPSILADAAEAVFAAIFLDAGFDAAKKVIDRLYAPLIDGINPDRPAKDPKTALQEWLQSRRMPLPTYSMTQVLGEAHAQEFEVACEVPKLGVRTMGRGTSRRAAEQQSAELALAELRHK</sequence>
<evidence type="ECO:0000256" key="7">
    <source>
        <dbReference type="ARBA" id="ARBA00022664"/>
    </source>
</evidence>
<comment type="cofactor">
    <cofactor evidence="15">
        <name>Mg(2+)</name>
        <dbReference type="ChEBI" id="CHEBI:18420"/>
    </cofactor>
</comment>
<keyword evidence="15" id="KW-0699">rRNA-binding</keyword>
<feature type="active site" evidence="15">
    <location>
        <position position="116"/>
    </location>
</feature>
<evidence type="ECO:0000256" key="2">
    <source>
        <dbReference type="ARBA" id="ARBA00004496"/>
    </source>
</evidence>
<dbReference type="HAMAP" id="MF_00104">
    <property type="entry name" value="RNase_III"/>
    <property type="match status" value="1"/>
</dbReference>
<evidence type="ECO:0000256" key="15">
    <source>
        <dbReference type="HAMAP-Rule" id="MF_00104"/>
    </source>
</evidence>
<dbReference type="InterPro" id="IPR014720">
    <property type="entry name" value="dsRBD_dom"/>
</dbReference>
<comment type="similarity">
    <text evidence="3">Belongs to the ribonuclease III family.</text>
</comment>
<keyword evidence="6 15" id="KW-0698">rRNA processing</keyword>
<reference evidence="18 19" key="1">
    <citation type="submission" date="2018-06" db="EMBL/GenBank/DDBJ databases">
        <title>Azoarcus communis strain SWub3 genome.</title>
        <authorList>
            <person name="Zorraquino Salvo V."/>
            <person name="Toubiana D."/>
            <person name="Blumwald E."/>
        </authorList>
    </citation>
    <scope>NUCLEOTIDE SEQUENCE [LARGE SCALE GENOMIC DNA]</scope>
    <source>
        <strain evidence="18 19">SWub3</strain>
    </source>
</reference>
<keyword evidence="9 15" id="KW-0540">Nuclease</keyword>
<proteinExistence type="inferred from homology"/>